<keyword evidence="2" id="KW-1185">Reference proteome</keyword>
<evidence type="ECO:0000313" key="2">
    <source>
        <dbReference type="Proteomes" id="UP000266178"/>
    </source>
</evidence>
<comment type="caution">
    <text evidence="1">The sequence shown here is derived from an EMBL/GenBank/DDBJ whole genome shotgun (WGS) entry which is preliminary data.</text>
</comment>
<dbReference type="RefSeq" id="WP_119355635.1">
    <property type="nucleotide sequence ID" value="NZ_BJXM01000022.1"/>
</dbReference>
<protein>
    <submittedName>
        <fullName evidence="1">Uncharacterized protein</fullName>
    </submittedName>
</protein>
<dbReference type="Proteomes" id="UP000266178">
    <property type="component" value="Unassembled WGS sequence"/>
</dbReference>
<dbReference type="AlphaFoldDB" id="A0A399FCM5"/>
<evidence type="ECO:0000313" key="1">
    <source>
        <dbReference type="EMBL" id="RIH94008.1"/>
    </source>
</evidence>
<sequence length="60" mass="6565">MQTEFEKMTPTARAHIIQTLRQIGAESLAEQAAALNTAANQLERDNADLLAGDINREEAI</sequence>
<name>A0A399FCM5_9DEIN</name>
<reference evidence="1 2" key="1">
    <citation type="submission" date="2018-08" db="EMBL/GenBank/DDBJ databases">
        <title>Meiothermus granaticius genome AF-68 sequencing project.</title>
        <authorList>
            <person name="Da Costa M.S."/>
            <person name="Albuquerque L."/>
            <person name="Raposo P."/>
            <person name="Froufe H.J.C."/>
            <person name="Barroso C.S."/>
            <person name="Egas C."/>
        </authorList>
    </citation>
    <scope>NUCLEOTIDE SEQUENCE [LARGE SCALE GENOMIC DNA]</scope>
    <source>
        <strain evidence="1 2">AF-68</strain>
    </source>
</reference>
<proteinExistence type="predicted"/>
<gene>
    <name evidence="1" type="ORF">Mgrana_00094</name>
</gene>
<accession>A0A399FCM5</accession>
<organism evidence="1 2">
    <name type="scientific">Meiothermus granaticius NBRC 107808</name>
    <dbReference type="NCBI Taxonomy" id="1227551"/>
    <lineage>
        <taxon>Bacteria</taxon>
        <taxon>Thermotogati</taxon>
        <taxon>Deinococcota</taxon>
        <taxon>Deinococci</taxon>
        <taxon>Thermales</taxon>
        <taxon>Thermaceae</taxon>
        <taxon>Meiothermus</taxon>
    </lineage>
</organism>
<dbReference type="EMBL" id="QWLB01000001">
    <property type="protein sequence ID" value="RIH94008.1"/>
    <property type="molecule type" value="Genomic_DNA"/>
</dbReference>